<dbReference type="CDD" id="cd00033">
    <property type="entry name" value="CCP"/>
    <property type="match status" value="1"/>
</dbReference>
<organism evidence="3 4">
    <name type="scientific">Ancylostoma ceylanicum</name>
    <dbReference type="NCBI Taxonomy" id="53326"/>
    <lineage>
        <taxon>Eukaryota</taxon>
        <taxon>Metazoa</taxon>
        <taxon>Ecdysozoa</taxon>
        <taxon>Nematoda</taxon>
        <taxon>Chromadorea</taxon>
        <taxon>Rhabditida</taxon>
        <taxon>Rhabditina</taxon>
        <taxon>Rhabditomorpha</taxon>
        <taxon>Strongyloidea</taxon>
        <taxon>Ancylostomatidae</taxon>
        <taxon>Ancylostomatinae</taxon>
        <taxon>Ancylostoma</taxon>
    </lineage>
</organism>
<dbReference type="SMART" id="SM00032">
    <property type="entry name" value="CCP"/>
    <property type="match status" value="2"/>
</dbReference>
<evidence type="ECO:0000313" key="3">
    <source>
        <dbReference type="EMBL" id="EYC25612.1"/>
    </source>
</evidence>
<name>A0A016VF27_9BILA</name>
<dbReference type="SUPFAM" id="SSF57535">
    <property type="entry name" value="Complement control module/SCR domain"/>
    <property type="match status" value="1"/>
</dbReference>
<comment type="caution">
    <text evidence="3">The sequence shown here is derived from an EMBL/GenBank/DDBJ whole genome shotgun (WGS) entry which is preliminary data.</text>
</comment>
<dbReference type="OrthoDB" id="6480633at2759"/>
<sequence length="303" mass="32043">MIEQTTAGSERNAEGSTISWCYDGRWSPSGLGNCVWYNNFFSSTSPTTPAFTGVASMTCINGRWDPDQFGVCKTNVSYAQGCPDIMAPRNGCYKRTGTSTCVSGAWHPQSVGECSNTPSLDTPKLCHPLNAPYNGTVSLSKGSPDFPAENGVVAMLVCKPGTFVLGSTTSLCTGGTWIPSTLGTCNSNANSGGVETGCNWMFAPHGMFLNWSNINFGGPILNGTQLTANCVNRASCPPMTASSPDVGLIYRSGNRYMLGAAQDKLDHGTLLTVKCYNGTMRGNNVATCADGKWYPSTIGGCFR</sequence>
<evidence type="ECO:0000256" key="1">
    <source>
        <dbReference type="ARBA" id="ARBA00023157"/>
    </source>
</evidence>
<evidence type="ECO:0000259" key="2">
    <source>
        <dbReference type="SMART" id="SM00032"/>
    </source>
</evidence>
<feature type="domain" description="Sushi" evidence="2">
    <location>
        <begin position="246"/>
        <end position="301"/>
    </location>
</feature>
<feature type="domain" description="Sushi" evidence="2">
    <location>
        <begin position="126"/>
        <end position="185"/>
    </location>
</feature>
<evidence type="ECO:0000313" key="4">
    <source>
        <dbReference type="Proteomes" id="UP000024635"/>
    </source>
</evidence>
<reference evidence="4" key="1">
    <citation type="journal article" date="2015" name="Nat. Genet.">
        <title>The genome and transcriptome of the zoonotic hookworm Ancylostoma ceylanicum identify infection-specific gene families.</title>
        <authorList>
            <person name="Schwarz E.M."/>
            <person name="Hu Y."/>
            <person name="Antoshechkin I."/>
            <person name="Miller M.M."/>
            <person name="Sternberg P.W."/>
            <person name="Aroian R.V."/>
        </authorList>
    </citation>
    <scope>NUCLEOTIDE SEQUENCE</scope>
    <source>
        <strain evidence="4">HY135</strain>
    </source>
</reference>
<gene>
    <name evidence="3" type="primary">Acey_s0011.g1298</name>
    <name evidence="3" type="ORF">Y032_0011g1298</name>
</gene>
<dbReference type="STRING" id="53326.A0A016VF27"/>
<accession>A0A016VF27</accession>
<dbReference type="EMBL" id="JARK01001347">
    <property type="protein sequence ID" value="EYC25612.1"/>
    <property type="molecule type" value="Genomic_DNA"/>
</dbReference>
<dbReference type="Proteomes" id="UP000024635">
    <property type="component" value="Unassembled WGS sequence"/>
</dbReference>
<keyword evidence="1" id="KW-1015">Disulfide bond</keyword>
<proteinExistence type="predicted"/>
<protein>
    <recommendedName>
        <fullName evidence="2">Sushi domain-containing protein</fullName>
    </recommendedName>
</protein>
<keyword evidence="4" id="KW-1185">Reference proteome</keyword>
<dbReference type="AlphaFoldDB" id="A0A016VF27"/>
<dbReference type="InterPro" id="IPR000436">
    <property type="entry name" value="Sushi_SCR_CCP_dom"/>
</dbReference>
<dbReference type="InterPro" id="IPR035976">
    <property type="entry name" value="Sushi/SCR/CCP_sf"/>
</dbReference>